<accession>A0A5C7S4J8</accession>
<dbReference type="InterPro" id="IPR036388">
    <property type="entry name" value="WH-like_DNA-bd_sf"/>
</dbReference>
<evidence type="ECO:0000256" key="6">
    <source>
        <dbReference type="PROSITE-ProRule" id="PRU00169"/>
    </source>
</evidence>
<name>A0A5C7S4J8_THASP</name>
<evidence type="ECO:0000256" key="7">
    <source>
        <dbReference type="PROSITE-ProRule" id="PRU01091"/>
    </source>
</evidence>
<keyword evidence="1 6" id="KW-0597">Phosphoprotein</keyword>
<proteinExistence type="predicted"/>
<comment type="caution">
    <text evidence="10">The sequence shown here is derived from an EMBL/GenBank/DDBJ whole genome shotgun (WGS) entry which is preliminary data.</text>
</comment>
<dbReference type="GO" id="GO:0000976">
    <property type="term" value="F:transcription cis-regulatory region binding"/>
    <property type="evidence" value="ECO:0007669"/>
    <property type="project" value="TreeGrafter"/>
</dbReference>
<dbReference type="InterPro" id="IPR001789">
    <property type="entry name" value="Sig_transdc_resp-reg_receiver"/>
</dbReference>
<dbReference type="SMART" id="SM00862">
    <property type="entry name" value="Trans_reg_C"/>
    <property type="match status" value="1"/>
</dbReference>
<dbReference type="PROSITE" id="PS50110">
    <property type="entry name" value="RESPONSE_REGULATORY"/>
    <property type="match status" value="1"/>
</dbReference>
<feature type="modified residue" description="4-aspartylphosphate" evidence="6">
    <location>
        <position position="51"/>
    </location>
</feature>
<keyword evidence="3" id="KW-0805">Transcription regulation</keyword>
<dbReference type="GO" id="GO:0032993">
    <property type="term" value="C:protein-DNA complex"/>
    <property type="evidence" value="ECO:0007669"/>
    <property type="project" value="TreeGrafter"/>
</dbReference>
<keyword evidence="4 7" id="KW-0238">DNA-binding</keyword>
<dbReference type="Proteomes" id="UP000321192">
    <property type="component" value="Unassembled WGS sequence"/>
</dbReference>
<feature type="DNA-binding region" description="OmpR/PhoB-type" evidence="7">
    <location>
        <begin position="124"/>
        <end position="220"/>
    </location>
</feature>
<evidence type="ECO:0000259" key="9">
    <source>
        <dbReference type="PROSITE" id="PS51755"/>
    </source>
</evidence>
<feature type="domain" description="Response regulatory" evidence="8">
    <location>
        <begin position="2"/>
        <end position="116"/>
    </location>
</feature>
<dbReference type="CDD" id="cd00383">
    <property type="entry name" value="trans_reg_C"/>
    <property type="match status" value="1"/>
</dbReference>
<keyword evidence="5" id="KW-0804">Transcription</keyword>
<dbReference type="SMART" id="SM00448">
    <property type="entry name" value="REC"/>
    <property type="match status" value="1"/>
</dbReference>
<dbReference type="RefSeq" id="WP_276662355.1">
    <property type="nucleotide sequence ID" value="NZ_SSFD01000377.1"/>
</dbReference>
<dbReference type="CDD" id="cd17624">
    <property type="entry name" value="REC_OmpR_PmrA-like"/>
    <property type="match status" value="1"/>
</dbReference>
<dbReference type="EMBL" id="SSFD01000377">
    <property type="protein sequence ID" value="TXH78754.1"/>
    <property type="molecule type" value="Genomic_DNA"/>
</dbReference>
<evidence type="ECO:0000256" key="1">
    <source>
        <dbReference type="ARBA" id="ARBA00022553"/>
    </source>
</evidence>
<dbReference type="Pfam" id="PF00072">
    <property type="entry name" value="Response_reg"/>
    <property type="match status" value="1"/>
</dbReference>
<reference evidence="10 11" key="1">
    <citation type="submission" date="2018-09" db="EMBL/GenBank/DDBJ databases">
        <title>Metagenome Assembled Genomes from an Advanced Water Purification Facility.</title>
        <authorList>
            <person name="Stamps B.W."/>
            <person name="Spear J.R."/>
        </authorList>
    </citation>
    <scope>NUCLEOTIDE SEQUENCE [LARGE SCALE GENOMIC DNA]</scope>
    <source>
        <strain evidence="10">Bin_27_1</strain>
    </source>
</reference>
<dbReference type="PANTHER" id="PTHR48111">
    <property type="entry name" value="REGULATOR OF RPOS"/>
    <property type="match status" value="1"/>
</dbReference>
<dbReference type="AlphaFoldDB" id="A0A5C7S4J8"/>
<feature type="domain" description="OmpR/PhoB-type" evidence="9">
    <location>
        <begin position="124"/>
        <end position="220"/>
    </location>
</feature>
<gene>
    <name evidence="10" type="ORF">E6Q80_21935</name>
</gene>
<protein>
    <submittedName>
        <fullName evidence="10">Response regulator transcription factor</fullName>
    </submittedName>
</protein>
<dbReference type="PANTHER" id="PTHR48111:SF67">
    <property type="entry name" value="TRANSCRIPTIONAL REGULATORY PROTEIN TCTD"/>
    <property type="match status" value="1"/>
</dbReference>
<evidence type="ECO:0000256" key="3">
    <source>
        <dbReference type="ARBA" id="ARBA00023015"/>
    </source>
</evidence>
<sequence>MRVLLVEDDLTLAAGLVEGLEQAGVRVDLLGAAEPAEGAFGLTAYDLAIVDIGLPGMDGLELIRRVRRSGVLTPILILTARDGLDDRVVGLDVGGDDYLVKPFLLPELLARVRALIRRSRAAASLVLTVGELALDLHAHSATLAGDALELTGREWSVLEQLALAVPRVVAKQKLADSLSQWDKEITPNAVEIYVSRLRAKLVGSRVCIRTVRGIGYRLEAGAGDAAAG</sequence>
<dbReference type="InterPro" id="IPR001867">
    <property type="entry name" value="OmpR/PhoB-type_DNA-bd"/>
</dbReference>
<dbReference type="PROSITE" id="PS51755">
    <property type="entry name" value="OMPR_PHOB"/>
    <property type="match status" value="1"/>
</dbReference>
<evidence type="ECO:0000313" key="10">
    <source>
        <dbReference type="EMBL" id="TXH78754.1"/>
    </source>
</evidence>
<evidence type="ECO:0000259" key="8">
    <source>
        <dbReference type="PROSITE" id="PS50110"/>
    </source>
</evidence>
<keyword evidence="2" id="KW-0902">Two-component regulatory system</keyword>
<evidence type="ECO:0000256" key="2">
    <source>
        <dbReference type="ARBA" id="ARBA00023012"/>
    </source>
</evidence>
<dbReference type="Gene3D" id="3.40.50.2300">
    <property type="match status" value="1"/>
</dbReference>
<dbReference type="Gene3D" id="1.10.10.10">
    <property type="entry name" value="Winged helix-like DNA-binding domain superfamily/Winged helix DNA-binding domain"/>
    <property type="match status" value="1"/>
</dbReference>
<dbReference type="InterPro" id="IPR011006">
    <property type="entry name" value="CheY-like_superfamily"/>
</dbReference>
<dbReference type="Gene3D" id="6.10.250.690">
    <property type="match status" value="1"/>
</dbReference>
<dbReference type="GO" id="GO:0005829">
    <property type="term" value="C:cytosol"/>
    <property type="evidence" value="ECO:0007669"/>
    <property type="project" value="TreeGrafter"/>
</dbReference>
<dbReference type="SUPFAM" id="SSF52172">
    <property type="entry name" value="CheY-like"/>
    <property type="match status" value="1"/>
</dbReference>
<dbReference type="GO" id="GO:0006355">
    <property type="term" value="P:regulation of DNA-templated transcription"/>
    <property type="evidence" value="ECO:0007669"/>
    <property type="project" value="InterPro"/>
</dbReference>
<dbReference type="FunFam" id="3.40.50.2300:FF:000002">
    <property type="entry name" value="DNA-binding response regulator PhoP"/>
    <property type="match status" value="1"/>
</dbReference>
<evidence type="ECO:0000256" key="5">
    <source>
        <dbReference type="ARBA" id="ARBA00023163"/>
    </source>
</evidence>
<dbReference type="GO" id="GO:0000156">
    <property type="term" value="F:phosphorelay response regulator activity"/>
    <property type="evidence" value="ECO:0007669"/>
    <property type="project" value="TreeGrafter"/>
</dbReference>
<dbReference type="Pfam" id="PF00486">
    <property type="entry name" value="Trans_reg_C"/>
    <property type="match status" value="1"/>
</dbReference>
<evidence type="ECO:0000256" key="4">
    <source>
        <dbReference type="ARBA" id="ARBA00023125"/>
    </source>
</evidence>
<evidence type="ECO:0000313" key="11">
    <source>
        <dbReference type="Proteomes" id="UP000321192"/>
    </source>
</evidence>
<organism evidence="10 11">
    <name type="scientific">Thauera aminoaromatica</name>
    <dbReference type="NCBI Taxonomy" id="164330"/>
    <lineage>
        <taxon>Bacteria</taxon>
        <taxon>Pseudomonadati</taxon>
        <taxon>Pseudomonadota</taxon>
        <taxon>Betaproteobacteria</taxon>
        <taxon>Rhodocyclales</taxon>
        <taxon>Zoogloeaceae</taxon>
        <taxon>Thauera</taxon>
    </lineage>
</organism>
<dbReference type="InterPro" id="IPR039420">
    <property type="entry name" value="WalR-like"/>
</dbReference>